<protein>
    <submittedName>
        <fullName evidence="2">Uncharacterized protein</fullName>
    </submittedName>
</protein>
<keyword evidence="3" id="KW-1185">Reference proteome</keyword>
<feature type="compositionally biased region" description="Polar residues" evidence="1">
    <location>
        <begin position="262"/>
        <end position="275"/>
    </location>
</feature>
<evidence type="ECO:0000313" key="2">
    <source>
        <dbReference type="EMBL" id="KAK0461442.1"/>
    </source>
</evidence>
<accession>A0AA39TJN2</accession>
<dbReference type="AlphaFoldDB" id="A0AA39TJN2"/>
<feature type="region of interest" description="Disordered" evidence="1">
    <location>
        <begin position="262"/>
        <end position="284"/>
    </location>
</feature>
<evidence type="ECO:0000256" key="1">
    <source>
        <dbReference type="SAM" id="MobiDB-lite"/>
    </source>
</evidence>
<name>A0AA39TJN2_9AGAR</name>
<evidence type="ECO:0000313" key="3">
    <source>
        <dbReference type="Proteomes" id="UP001175227"/>
    </source>
</evidence>
<sequence>MTEGGVHTHLRSRLPTSGVSIRHMRACLLDFILRHNLLVGTFNSTGNKYTGHDSIWLINEIQELEITLSEHYPGTMLSNSSWVNGNLYQPTSEEMGIMRIPKATRIEACMQPFNHHLDNKQKQSFLAQLLGTSKAVLPLHTTSEQKLFSELMKNCSDFTSTTGNVHPKAVQIWNRHAQDKSDIFYKLSEQLTAYFNGDWKSNSNIQLSLSLAFNQTQPVHQRLHDAKRSDGILATLSGPLIPHAVTKGFQEIPDADTSQYHTSTTLIQSDSQTPSLHPPSDPTTVLSRKRVADAQPPEPTSKKARESSTGGSVSMLAWIAEIQVSMLVQVATQIKGTYNVVDLQIYLQTY</sequence>
<gene>
    <name evidence="2" type="ORF">IW261DRAFT_1614365</name>
</gene>
<dbReference type="Proteomes" id="UP001175227">
    <property type="component" value="Unassembled WGS sequence"/>
</dbReference>
<feature type="region of interest" description="Disordered" evidence="1">
    <location>
        <begin position="289"/>
        <end position="308"/>
    </location>
</feature>
<reference evidence="2" key="1">
    <citation type="submission" date="2023-06" db="EMBL/GenBank/DDBJ databases">
        <authorList>
            <consortium name="Lawrence Berkeley National Laboratory"/>
            <person name="Ahrendt S."/>
            <person name="Sahu N."/>
            <person name="Indic B."/>
            <person name="Wong-Bajracharya J."/>
            <person name="Merenyi Z."/>
            <person name="Ke H.-M."/>
            <person name="Monk M."/>
            <person name="Kocsube S."/>
            <person name="Drula E."/>
            <person name="Lipzen A."/>
            <person name="Balint B."/>
            <person name="Henrissat B."/>
            <person name="Andreopoulos B."/>
            <person name="Martin F.M."/>
            <person name="Harder C.B."/>
            <person name="Rigling D."/>
            <person name="Ford K.L."/>
            <person name="Foster G.D."/>
            <person name="Pangilinan J."/>
            <person name="Papanicolaou A."/>
            <person name="Barry K."/>
            <person name="LaButti K."/>
            <person name="Viragh M."/>
            <person name="Koriabine M."/>
            <person name="Yan M."/>
            <person name="Riley R."/>
            <person name="Champramary S."/>
            <person name="Plett K.L."/>
            <person name="Tsai I.J."/>
            <person name="Slot J."/>
            <person name="Sipos G."/>
            <person name="Plett J."/>
            <person name="Nagy L.G."/>
            <person name="Grigoriev I.V."/>
        </authorList>
    </citation>
    <scope>NUCLEOTIDE SEQUENCE</scope>
    <source>
        <strain evidence="2">ICMP 16352</strain>
    </source>
</reference>
<organism evidence="2 3">
    <name type="scientific">Armillaria novae-zelandiae</name>
    <dbReference type="NCBI Taxonomy" id="153914"/>
    <lineage>
        <taxon>Eukaryota</taxon>
        <taxon>Fungi</taxon>
        <taxon>Dikarya</taxon>
        <taxon>Basidiomycota</taxon>
        <taxon>Agaricomycotina</taxon>
        <taxon>Agaricomycetes</taxon>
        <taxon>Agaricomycetidae</taxon>
        <taxon>Agaricales</taxon>
        <taxon>Marasmiineae</taxon>
        <taxon>Physalacriaceae</taxon>
        <taxon>Armillaria</taxon>
    </lineage>
</organism>
<proteinExistence type="predicted"/>
<dbReference type="EMBL" id="JAUEPR010000155">
    <property type="protein sequence ID" value="KAK0461442.1"/>
    <property type="molecule type" value="Genomic_DNA"/>
</dbReference>
<comment type="caution">
    <text evidence="2">The sequence shown here is derived from an EMBL/GenBank/DDBJ whole genome shotgun (WGS) entry which is preliminary data.</text>
</comment>